<evidence type="ECO:0000313" key="10">
    <source>
        <dbReference type="EMBL" id="HGC43776.1"/>
    </source>
</evidence>
<dbReference type="InterPro" id="IPR007691">
    <property type="entry name" value="LpxD"/>
</dbReference>
<evidence type="ECO:0000256" key="7">
    <source>
        <dbReference type="HAMAP-Rule" id="MF_00523"/>
    </source>
</evidence>
<evidence type="ECO:0000256" key="1">
    <source>
        <dbReference type="ARBA" id="ARBA00022516"/>
    </source>
</evidence>
<dbReference type="HAMAP" id="MF_00523">
    <property type="entry name" value="LpxD"/>
    <property type="match status" value="1"/>
</dbReference>
<dbReference type="NCBIfam" id="NF002060">
    <property type="entry name" value="PRK00892.1"/>
    <property type="match status" value="1"/>
</dbReference>
<keyword evidence="5 7" id="KW-0443">Lipid metabolism</keyword>
<evidence type="ECO:0000256" key="5">
    <source>
        <dbReference type="ARBA" id="ARBA00023098"/>
    </source>
</evidence>
<dbReference type="InterPro" id="IPR020573">
    <property type="entry name" value="UDP_GlcNAc_AcTrfase_non-rep"/>
</dbReference>
<comment type="caution">
    <text evidence="10">The sequence shown here is derived from an EMBL/GenBank/DDBJ whole genome shotgun (WGS) entry which is preliminary data.</text>
</comment>
<dbReference type="InterPro" id="IPR001451">
    <property type="entry name" value="Hexapep"/>
</dbReference>
<dbReference type="Pfam" id="PF00132">
    <property type="entry name" value="Hexapep"/>
    <property type="match status" value="2"/>
</dbReference>
<evidence type="ECO:0000256" key="8">
    <source>
        <dbReference type="SAM" id="MobiDB-lite"/>
    </source>
</evidence>
<dbReference type="InterPro" id="IPR018357">
    <property type="entry name" value="Hexapep_transf_CS"/>
</dbReference>
<feature type="active site" description="Proton acceptor" evidence="7">
    <location>
        <position position="255"/>
    </location>
</feature>
<evidence type="ECO:0000256" key="2">
    <source>
        <dbReference type="ARBA" id="ARBA00022556"/>
    </source>
</evidence>
<comment type="similarity">
    <text evidence="7">Belongs to the transferase hexapeptide repeat family. LpxD subfamily.</text>
</comment>
<dbReference type="EC" id="2.3.1.191" evidence="7"/>
<evidence type="ECO:0000256" key="4">
    <source>
        <dbReference type="ARBA" id="ARBA00022737"/>
    </source>
</evidence>
<dbReference type="PANTHER" id="PTHR43378">
    <property type="entry name" value="UDP-3-O-ACYLGLUCOSAMINE N-ACYLTRANSFERASE"/>
    <property type="match status" value="1"/>
</dbReference>
<dbReference type="Gene3D" id="2.160.10.10">
    <property type="entry name" value="Hexapeptide repeat proteins"/>
    <property type="match status" value="1"/>
</dbReference>
<keyword evidence="4 7" id="KW-0677">Repeat</keyword>
<dbReference type="GO" id="GO:0016020">
    <property type="term" value="C:membrane"/>
    <property type="evidence" value="ECO:0007669"/>
    <property type="project" value="GOC"/>
</dbReference>
<keyword evidence="1 7" id="KW-0444">Lipid biosynthesis</keyword>
<sequence>MPEIPGDPRFFARRGPFDLAQVAAAAGGQIDEAAPAALELSGVAPLQAAGPLEVSFLDNRRYAGMLRASRAGAVIVHPVMRDQVPPGTVAIVTAEPYLGWARVAALFHPAPPPVPGIAPSAVVDAAARIDPSAEIGPLAVIGAGAEIGPGCRIGPLAVVGPGVVIGRDCRIGAQVTLSHAILGDRVALYPGARVGQDGFGFAVSATGFVSVPQLGRVILEDDVEIGANSTIDRGSAQDTVIGAGSRLDNLVQIGHNVRIGRHCVIVAQAGISGSTVLEDFVTVAGQAGLIGHLRIGAKARIGGQAGVMADVPAGAEVVGSPAEPVRVFFRQIATLRRLADRSGEAAKSCHAARPGRRGAGGGNGKNEAGKPG</sequence>
<dbReference type="SUPFAM" id="SSF51161">
    <property type="entry name" value="Trimeric LpxA-like enzymes"/>
    <property type="match status" value="1"/>
</dbReference>
<proteinExistence type="inferred from homology"/>
<dbReference type="InterPro" id="IPR011004">
    <property type="entry name" value="Trimer_LpxA-like_sf"/>
</dbReference>
<accession>A0A8J4HBH2</accession>
<dbReference type="AlphaFoldDB" id="A0A8J4HBH2"/>
<feature type="region of interest" description="Disordered" evidence="8">
    <location>
        <begin position="341"/>
        <end position="372"/>
    </location>
</feature>
<dbReference type="EMBL" id="DTQM01000215">
    <property type="protein sequence ID" value="HGC43776.1"/>
    <property type="molecule type" value="Genomic_DNA"/>
</dbReference>
<keyword evidence="3 7" id="KW-0808">Transferase</keyword>
<dbReference type="Pfam" id="PF04613">
    <property type="entry name" value="LpxD"/>
    <property type="match status" value="1"/>
</dbReference>
<reference evidence="10" key="1">
    <citation type="journal article" date="2020" name="mSystems">
        <title>Genome- and Community-Level Interaction Insights into Carbon Utilization and Element Cycling Functions of Hydrothermarchaeota in Hydrothermal Sediment.</title>
        <authorList>
            <person name="Zhou Z."/>
            <person name="Liu Y."/>
            <person name="Xu W."/>
            <person name="Pan J."/>
            <person name="Luo Z.H."/>
            <person name="Li M."/>
        </authorList>
    </citation>
    <scope>NUCLEOTIDE SEQUENCE</scope>
    <source>
        <strain evidence="10">SpSt-997</strain>
    </source>
</reference>
<dbReference type="GO" id="GO:0103118">
    <property type="term" value="F:UDP-3-O-[(3R)-3-hydroxyacyl]-glucosamine N-acyltransferase activity"/>
    <property type="evidence" value="ECO:0007669"/>
    <property type="project" value="UniProtKB-EC"/>
</dbReference>
<comment type="catalytic activity">
    <reaction evidence="7">
        <text>a UDP-3-O-[(3R)-3-hydroxyacyl]-alpha-D-glucosamine + a (3R)-hydroxyacyl-[ACP] = a UDP-2-N,3-O-bis[(3R)-3-hydroxyacyl]-alpha-D-glucosamine + holo-[ACP] + H(+)</text>
        <dbReference type="Rhea" id="RHEA:53836"/>
        <dbReference type="Rhea" id="RHEA-COMP:9685"/>
        <dbReference type="Rhea" id="RHEA-COMP:9945"/>
        <dbReference type="ChEBI" id="CHEBI:15378"/>
        <dbReference type="ChEBI" id="CHEBI:64479"/>
        <dbReference type="ChEBI" id="CHEBI:78827"/>
        <dbReference type="ChEBI" id="CHEBI:137740"/>
        <dbReference type="ChEBI" id="CHEBI:137748"/>
        <dbReference type="EC" id="2.3.1.191"/>
    </reaction>
</comment>
<gene>
    <name evidence="7 10" type="primary">lpxD</name>
    <name evidence="10" type="ORF">ENY07_11240</name>
</gene>
<organism evidence="10">
    <name type="scientific">Acidicaldus sp</name>
    <dbReference type="NCBI Taxonomy" id="1872105"/>
    <lineage>
        <taxon>Bacteria</taxon>
        <taxon>Pseudomonadati</taxon>
        <taxon>Pseudomonadota</taxon>
        <taxon>Alphaproteobacteria</taxon>
        <taxon>Acetobacterales</taxon>
        <taxon>Acetobacteraceae</taxon>
        <taxon>Acidicaldus</taxon>
    </lineage>
</organism>
<comment type="subunit">
    <text evidence="7">Homotrimer.</text>
</comment>
<evidence type="ECO:0000259" key="9">
    <source>
        <dbReference type="Pfam" id="PF04613"/>
    </source>
</evidence>
<dbReference type="UniPathway" id="UPA00973"/>
<dbReference type="PROSITE" id="PS00101">
    <property type="entry name" value="HEXAPEP_TRANSFERASES"/>
    <property type="match status" value="1"/>
</dbReference>
<dbReference type="GO" id="GO:0016410">
    <property type="term" value="F:N-acyltransferase activity"/>
    <property type="evidence" value="ECO:0007669"/>
    <property type="project" value="InterPro"/>
</dbReference>
<dbReference type="Gene3D" id="3.40.1390.10">
    <property type="entry name" value="MurE/MurF, N-terminal domain"/>
    <property type="match status" value="1"/>
</dbReference>
<comment type="pathway">
    <text evidence="7">Bacterial outer membrane biogenesis; LPS lipid A biosynthesis.</text>
</comment>
<name>A0A8J4HBH2_9PROT</name>
<keyword evidence="6 7" id="KW-0012">Acyltransferase</keyword>
<protein>
    <recommendedName>
        <fullName evidence="7">UDP-3-O-acylglucosamine N-acyltransferase</fullName>
        <ecNumber evidence="7">2.3.1.191</ecNumber>
    </recommendedName>
</protein>
<evidence type="ECO:0000256" key="3">
    <source>
        <dbReference type="ARBA" id="ARBA00022679"/>
    </source>
</evidence>
<dbReference type="NCBIfam" id="TIGR01853">
    <property type="entry name" value="lipid_A_lpxD"/>
    <property type="match status" value="1"/>
</dbReference>
<dbReference type="PANTHER" id="PTHR43378:SF2">
    <property type="entry name" value="UDP-3-O-ACYLGLUCOSAMINE N-ACYLTRANSFERASE 1, MITOCHONDRIAL-RELATED"/>
    <property type="match status" value="1"/>
</dbReference>
<comment type="function">
    <text evidence="7">Catalyzes the N-acylation of UDP-3-O-acylglucosamine using 3-hydroxyacyl-ACP as the acyl donor. Is involved in the biosynthesis of lipid A, a phosphorylated glycolipid that anchors the lipopolysaccharide to the outer membrane of the cell.</text>
</comment>
<evidence type="ECO:0000256" key="6">
    <source>
        <dbReference type="ARBA" id="ARBA00023315"/>
    </source>
</evidence>
<dbReference type="GO" id="GO:0009245">
    <property type="term" value="P:lipid A biosynthetic process"/>
    <property type="evidence" value="ECO:0007669"/>
    <property type="project" value="UniProtKB-UniRule"/>
</dbReference>
<keyword evidence="2 7" id="KW-0441">Lipid A biosynthesis</keyword>
<feature type="domain" description="UDP-3-O-[3-hydroxymyristoyl] glucosamine N-acyltransferase non-repeat region" evidence="9">
    <location>
        <begin position="38"/>
        <end position="106"/>
    </location>
</feature>
<dbReference type="CDD" id="cd03352">
    <property type="entry name" value="LbH_LpxD"/>
    <property type="match status" value="1"/>
</dbReference>